<dbReference type="CDD" id="cd00592">
    <property type="entry name" value="HTH_MerR-like"/>
    <property type="match status" value="1"/>
</dbReference>
<dbReference type="PANTHER" id="PTHR30204">
    <property type="entry name" value="REDOX-CYCLING DRUG-SENSING TRANSCRIPTIONAL ACTIVATOR SOXR"/>
    <property type="match status" value="1"/>
</dbReference>
<dbReference type="Gene3D" id="1.10.1660.10">
    <property type="match status" value="1"/>
</dbReference>
<keyword evidence="4" id="KW-0804">Transcription</keyword>
<reference evidence="7" key="2">
    <citation type="submission" date="2021-04" db="EMBL/GenBank/DDBJ databases">
        <authorList>
            <person name="Gilroy R."/>
        </authorList>
    </citation>
    <scope>NUCLEOTIDE SEQUENCE</scope>
    <source>
        <strain evidence="7">CHK195-9823</strain>
    </source>
</reference>
<comment type="caution">
    <text evidence="7">The sequence shown here is derived from an EMBL/GenBank/DDBJ whole genome shotgun (WGS) entry which is preliminary data.</text>
</comment>
<name>A0A9D1PF18_9FIRM</name>
<keyword evidence="3" id="KW-0238">DNA-binding</keyword>
<organism evidence="7 8">
    <name type="scientific">Candidatus Blautia stercorigallinarum</name>
    <dbReference type="NCBI Taxonomy" id="2838501"/>
    <lineage>
        <taxon>Bacteria</taxon>
        <taxon>Bacillati</taxon>
        <taxon>Bacillota</taxon>
        <taxon>Clostridia</taxon>
        <taxon>Lachnospirales</taxon>
        <taxon>Lachnospiraceae</taxon>
        <taxon>Blautia</taxon>
    </lineage>
</organism>
<evidence type="ECO:0000313" key="8">
    <source>
        <dbReference type="Proteomes" id="UP000886814"/>
    </source>
</evidence>
<reference evidence="7" key="1">
    <citation type="journal article" date="2021" name="PeerJ">
        <title>Extensive microbial diversity within the chicken gut microbiome revealed by metagenomics and culture.</title>
        <authorList>
            <person name="Gilroy R."/>
            <person name="Ravi A."/>
            <person name="Getino M."/>
            <person name="Pursley I."/>
            <person name="Horton D.L."/>
            <person name="Alikhan N.F."/>
            <person name="Baker D."/>
            <person name="Gharbi K."/>
            <person name="Hall N."/>
            <person name="Watson M."/>
            <person name="Adriaenssens E.M."/>
            <person name="Foster-Nyarko E."/>
            <person name="Jarju S."/>
            <person name="Secka A."/>
            <person name="Antonio M."/>
            <person name="Oren A."/>
            <person name="Chaudhuri R.R."/>
            <person name="La Ragione R."/>
            <person name="Hildebrand F."/>
            <person name="Pallen M.J."/>
        </authorList>
    </citation>
    <scope>NUCLEOTIDE SEQUENCE</scope>
    <source>
        <strain evidence="7">CHK195-9823</strain>
    </source>
</reference>
<evidence type="ECO:0000259" key="6">
    <source>
        <dbReference type="PROSITE" id="PS50937"/>
    </source>
</evidence>
<dbReference type="PROSITE" id="PS50937">
    <property type="entry name" value="HTH_MERR_2"/>
    <property type="match status" value="1"/>
</dbReference>
<dbReference type="PRINTS" id="PR00040">
    <property type="entry name" value="HTHMERR"/>
</dbReference>
<keyword evidence="5" id="KW-0812">Transmembrane</keyword>
<keyword evidence="5" id="KW-1133">Transmembrane helix</keyword>
<dbReference type="GO" id="GO:0003677">
    <property type="term" value="F:DNA binding"/>
    <property type="evidence" value="ECO:0007669"/>
    <property type="project" value="UniProtKB-KW"/>
</dbReference>
<dbReference type="PROSITE" id="PS00552">
    <property type="entry name" value="HTH_MERR_1"/>
    <property type="match status" value="1"/>
</dbReference>
<dbReference type="InterPro" id="IPR000551">
    <property type="entry name" value="MerR-type_HTH_dom"/>
</dbReference>
<feature type="transmembrane region" description="Helical" evidence="5">
    <location>
        <begin position="163"/>
        <end position="182"/>
    </location>
</feature>
<evidence type="ECO:0000256" key="3">
    <source>
        <dbReference type="ARBA" id="ARBA00023125"/>
    </source>
</evidence>
<dbReference type="Pfam" id="PF13411">
    <property type="entry name" value="MerR_1"/>
    <property type="match status" value="1"/>
</dbReference>
<keyword evidence="5" id="KW-0472">Membrane</keyword>
<dbReference type="SUPFAM" id="SSF46955">
    <property type="entry name" value="Putative DNA-binding domain"/>
    <property type="match status" value="1"/>
</dbReference>
<dbReference type="EMBL" id="DXIQ01000058">
    <property type="protein sequence ID" value="HIV39147.1"/>
    <property type="molecule type" value="Genomic_DNA"/>
</dbReference>
<evidence type="ECO:0000256" key="1">
    <source>
        <dbReference type="ARBA" id="ARBA00022491"/>
    </source>
</evidence>
<accession>A0A9D1PF18</accession>
<dbReference type="PANTHER" id="PTHR30204:SF69">
    <property type="entry name" value="MERR-FAMILY TRANSCRIPTIONAL REGULATOR"/>
    <property type="match status" value="1"/>
</dbReference>
<keyword evidence="1" id="KW-0678">Repressor</keyword>
<dbReference type="AlphaFoldDB" id="A0A9D1PF18"/>
<evidence type="ECO:0000313" key="7">
    <source>
        <dbReference type="EMBL" id="HIV39147.1"/>
    </source>
</evidence>
<dbReference type="SMART" id="SM00422">
    <property type="entry name" value="HTH_MERR"/>
    <property type="match status" value="1"/>
</dbReference>
<keyword evidence="2" id="KW-0805">Transcription regulation</keyword>
<protein>
    <submittedName>
        <fullName evidence="7">MerR family transcriptional regulator</fullName>
    </submittedName>
</protein>
<dbReference type="InterPro" id="IPR047057">
    <property type="entry name" value="MerR_fam"/>
</dbReference>
<gene>
    <name evidence="7" type="ORF">H9747_09180</name>
</gene>
<evidence type="ECO:0000256" key="5">
    <source>
        <dbReference type="SAM" id="Phobius"/>
    </source>
</evidence>
<feature type="transmembrane region" description="Helical" evidence="5">
    <location>
        <begin position="194"/>
        <end position="213"/>
    </location>
</feature>
<proteinExistence type="predicted"/>
<evidence type="ECO:0000256" key="2">
    <source>
        <dbReference type="ARBA" id="ARBA00023015"/>
    </source>
</evidence>
<sequence length="220" mass="25442">MKIGEAAKKAGISPGNIRFYEKKGLLKPSREESSSYRNYTEEDVERLKRILVLRKTDLSVENIFLLLGGKEDPGFLLRKQEEILENQMRELEGSLLLCRKLEQEEDLLKADPEKYLQFIQKEEQKGRRFSPAEELLGELSDFTAECYGGSGWFTAVFGSWADLVKLILGAGLWLFFLYMVAVRFMEEPASVSHIVFWTGLFLAYNLSFLKYWASKRRTTQ</sequence>
<feature type="domain" description="HTH merR-type" evidence="6">
    <location>
        <begin position="1"/>
        <end position="69"/>
    </location>
</feature>
<dbReference type="GO" id="GO:0003700">
    <property type="term" value="F:DNA-binding transcription factor activity"/>
    <property type="evidence" value="ECO:0007669"/>
    <property type="project" value="InterPro"/>
</dbReference>
<dbReference type="InterPro" id="IPR009061">
    <property type="entry name" value="DNA-bd_dom_put_sf"/>
</dbReference>
<dbReference type="Proteomes" id="UP000886814">
    <property type="component" value="Unassembled WGS sequence"/>
</dbReference>
<evidence type="ECO:0000256" key="4">
    <source>
        <dbReference type="ARBA" id="ARBA00023163"/>
    </source>
</evidence>